<gene>
    <name evidence="1" type="ORF">BJ138DRAFT_1061636</name>
</gene>
<sequence length="354" mass="39601">MPRLRVLAGPSQDCLVPITDAVNSGTAHKISSDRFEGSIVVNIKGFTDPQGRHLRSEYFEREDRKGITWSIQVQGRYLKPCSSNDILFGNTFDKRLKMPWGAGAALRFMKYVDPTLEHDLMSETRPWAVSPLISTMPHFVHQRLHEHGSSPDLRVPPKSSIPPFPPETSIKDDTRQLKYAHISNTSSHTRSGSPASTSSSSLSSSGSSFSNSTSHSKTHIGRHNAEGTHPYFRSAGERRSYFSDTQHRKEYIFGPDDMITTDFCYGFLEFSPTLSLCLPGGISFDLIRYWDHHPVRFVCCERRKPPSGNEEVANQHSDSAPVDGPVGKQFWCVAIEMAIEDELDGDDLEEDIGV</sequence>
<dbReference type="EMBL" id="MU267657">
    <property type="protein sequence ID" value="KAH7912198.1"/>
    <property type="molecule type" value="Genomic_DNA"/>
</dbReference>
<accession>A0ACB8AGV1</accession>
<reference evidence="1" key="1">
    <citation type="journal article" date="2021" name="New Phytol.">
        <title>Evolutionary innovations through gain and loss of genes in the ectomycorrhizal Boletales.</title>
        <authorList>
            <person name="Wu G."/>
            <person name="Miyauchi S."/>
            <person name="Morin E."/>
            <person name="Kuo A."/>
            <person name="Drula E."/>
            <person name="Varga T."/>
            <person name="Kohler A."/>
            <person name="Feng B."/>
            <person name="Cao Y."/>
            <person name="Lipzen A."/>
            <person name="Daum C."/>
            <person name="Hundley H."/>
            <person name="Pangilinan J."/>
            <person name="Johnson J."/>
            <person name="Barry K."/>
            <person name="LaButti K."/>
            <person name="Ng V."/>
            <person name="Ahrendt S."/>
            <person name="Min B."/>
            <person name="Choi I.G."/>
            <person name="Park H."/>
            <person name="Plett J.M."/>
            <person name="Magnuson J."/>
            <person name="Spatafora J.W."/>
            <person name="Nagy L.G."/>
            <person name="Henrissat B."/>
            <person name="Grigoriev I.V."/>
            <person name="Yang Z.L."/>
            <person name="Xu J."/>
            <person name="Martin F.M."/>
        </authorList>
    </citation>
    <scope>NUCLEOTIDE SEQUENCE</scope>
    <source>
        <strain evidence="1">ATCC 28755</strain>
    </source>
</reference>
<name>A0ACB8AGV1_9AGAM</name>
<protein>
    <submittedName>
        <fullName evidence="1">Uncharacterized protein</fullName>
    </submittedName>
</protein>
<evidence type="ECO:0000313" key="1">
    <source>
        <dbReference type="EMBL" id="KAH7912198.1"/>
    </source>
</evidence>
<proteinExistence type="predicted"/>
<organism evidence="1 2">
    <name type="scientific">Hygrophoropsis aurantiaca</name>
    <dbReference type="NCBI Taxonomy" id="72124"/>
    <lineage>
        <taxon>Eukaryota</taxon>
        <taxon>Fungi</taxon>
        <taxon>Dikarya</taxon>
        <taxon>Basidiomycota</taxon>
        <taxon>Agaricomycotina</taxon>
        <taxon>Agaricomycetes</taxon>
        <taxon>Agaricomycetidae</taxon>
        <taxon>Boletales</taxon>
        <taxon>Coniophorineae</taxon>
        <taxon>Hygrophoropsidaceae</taxon>
        <taxon>Hygrophoropsis</taxon>
    </lineage>
</organism>
<keyword evidence="2" id="KW-1185">Reference proteome</keyword>
<evidence type="ECO:0000313" key="2">
    <source>
        <dbReference type="Proteomes" id="UP000790377"/>
    </source>
</evidence>
<dbReference type="Proteomes" id="UP000790377">
    <property type="component" value="Unassembled WGS sequence"/>
</dbReference>
<comment type="caution">
    <text evidence="1">The sequence shown here is derived from an EMBL/GenBank/DDBJ whole genome shotgun (WGS) entry which is preliminary data.</text>
</comment>